<dbReference type="EC" id="2.1.1.193" evidence="10"/>
<gene>
    <name evidence="13" type="ORF">CW751_13290</name>
</gene>
<dbReference type="GO" id="GO:0005737">
    <property type="term" value="C:cytoplasm"/>
    <property type="evidence" value="ECO:0007669"/>
    <property type="project" value="UniProtKB-SubCell"/>
</dbReference>
<evidence type="ECO:0000256" key="2">
    <source>
        <dbReference type="ARBA" id="ARBA00005528"/>
    </source>
</evidence>
<dbReference type="InterPro" id="IPR006700">
    <property type="entry name" value="RsmE"/>
</dbReference>
<keyword evidence="3 10" id="KW-0963">Cytoplasm</keyword>
<evidence type="ECO:0000259" key="11">
    <source>
        <dbReference type="Pfam" id="PF04452"/>
    </source>
</evidence>
<evidence type="ECO:0000256" key="8">
    <source>
        <dbReference type="ARBA" id="ARBA00025699"/>
    </source>
</evidence>
<dbReference type="Pfam" id="PF20260">
    <property type="entry name" value="PUA_4"/>
    <property type="match status" value="1"/>
</dbReference>
<evidence type="ECO:0000256" key="5">
    <source>
        <dbReference type="ARBA" id="ARBA00022603"/>
    </source>
</evidence>
<evidence type="ECO:0000256" key="9">
    <source>
        <dbReference type="ARBA" id="ARBA00047944"/>
    </source>
</evidence>
<evidence type="ECO:0000256" key="6">
    <source>
        <dbReference type="ARBA" id="ARBA00022679"/>
    </source>
</evidence>
<feature type="domain" description="Ribosomal RNA small subunit methyltransferase E PUA-like" evidence="12">
    <location>
        <begin position="20"/>
        <end position="63"/>
    </location>
</feature>
<dbReference type="InterPro" id="IPR029026">
    <property type="entry name" value="tRNA_m1G_MTases_N"/>
</dbReference>
<dbReference type="InterPro" id="IPR046887">
    <property type="entry name" value="RsmE_PUA-like"/>
</dbReference>
<dbReference type="SUPFAM" id="SSF88697">
    <property type="entry name" value="PUA domain-like"/>
    <property type="match status" value="1"/>
</dbReference>
<dbReference type="Gene3D" id="3.40.1280.10">
    <property type="match status" value="1"/>
</dbReference>
<dbReference type="Pfam" id="PF04452">
    <property type="entry name" value="Methyltrans_RNA"/>
    <property type="match status" value="1"/>
</dbReference>
<evidence type="ECO:0000313" key="14">
    <source>
        <dbReference type="Proteomes" id="UP000236654"/>
    </source>
</evidence>
<evidence type="ECO:0000256" key="4">
    <source>
        <dbReference type="ARBA" id="ARBA00022552"/>
    </source>
</evidence>
<dbReference type="OrthoDB" id="9815641at2"/>
<comment type="subcellular location">
    <subcellularLocation>
        <location evidence="1 10">Cytoplasm</location>
    </subcellularLocation>
</comment>
<dbReference type="EMBL" id="PJNI01000018">
    <property type="protein sequence ID" value="PKR79799.1"/>
    <property type="molecule type" value="Genomic_DNA"/>
</dbReference>
<accession>A0A2I0QZQ4</accession>
<evidence type="ECO:0000256" key="10">
    <source>
        <dbReference type="PIRNR" id="PIRNR015601"/>
    </source>
</evidence>
<dbReference type="Gene3D" id="2.40.240.20">
    <property type="entry name" value="Hypothetical PUA domain-like, domain 1"/>
    <property type="match status" value="1"/>
</dbReference>
<organism evidence="13 14">
    <name type="scientific">Brumimicrobium salinarum</name>
    <dbReference type="NCBI Taxonomy" id="2058658"/>
    <lineage>
        <taxon>Bacteria</taxon>
        <taxon>Pseudomonadati</taxon>
        <taxon>Bacteroidota</taxon>
        <taxon>Flavobacteriia</taxon>
        <taxon>Flavobacteriales</taxon>
        <taxon>Crocinitomicaceae</taxon>
        <taxon>Brumimicrobium</taxon>
    </lineage>
</organism>
<comment type="catalytic activity">
    <reaction evidence="9 10">
        <text>uridine(1498) in 16S rRNA + S-adenosyl-L-methionine = N(3)-methyluridine(1498) in 16S rRNA + S-adenosyl-L-homocysteine + H(+)</text>
        <dbReference type="Rhea" id="RHEA:42920"/>
        <dbReference type="Rhea" id="RHEA-COMP:10283"/>
        <dbReference type="Rhea" id="RHEA-COMP:10284"/>
        <dbReference type="ChEBI" id="CHEBI:15378"/>
        <dbReference type="ChEBI" id="CHEBI:57856"/>
        <dbReference type="ChEBI" id="CHEBI:59789"/>
        <dbReference type="ChEBI" id="CHEBI:65315"/>
        <dbReference type="ChEBI" id="CHEBI:74502"/>
        <dbReference type="EC" id="2.1.1.193"/>
    </reaction>
</comment>
<dbReference type="SUPFAM" id="SSF75217">
    <property type="entry name" value="alpha/beta knot"/>
    <property type="match status" value="1"/>
</dbReference>
<dbReference type="PANTHER" id="PTHR30027:SF3">
    <property type="entry name" value="16S RRNA (URACIL(1498)-N(3))-METHYLTRANSFERASE"/>
    <property type="match status" value="1"/>
</dbReference>
<evidence type="ECO:0000259" key="12">
    <source>
        <dbReference type="Pfam" id="PF20260"/>
    </source>
</evidence>
<proteinExistence type="inferred from homology"/>
<dbReference type="InterPro" id="IPR015947">
    <property type="entry name" value="PUA-like_sf"/>
</dbReference>
<evidence type="ECO:0000256" key="3">
    <source>
        <dbReference type="ARBA" id="ARBA00022490"/>
    </source>
</evidence>
<keyword evidence="7 10" id="KW-0949">S-adenosyl-L-methionine</keyword>
<protein>
    <recommendedName>
        <fullName evidence="10">Ribosomal RNA small subunit methyltransferase E</fullName>
        <ecNumber evidence="10">2.1.1.193</ecNumber>
    </recommendedName>
</protein>
<dbReference type="InterPro" id="IPR029028">
    <property type="entry name" value="Alpha/beta_knot_MTases"/>
</dbReference>
<sequence>MRRFFVDIGNLDQEIITLPVDESKHAAKVLRMRIGHQMELVNGKGVVFTGEITDDQPKAVEVRKVNLIEEKPDKHHIHIAIAPTKNNDRLEWFLEKATELGIHEITPILCSNSERKKIKPERLQKILVSAMKQSKRLFLPKLNQLTSIDDFLDKHPIGLIAHCYEEEDKNTSIQLELQKNANRWQSKNTPILIGPEGDFSLNEVKKALENGYQAVTLGKTRLRTETAGVYACMNVKLYFEEFFKAKH</sequence>
<keyword evidence="6 10" id="KW-0808">Transferase</keyword>
<reference evidence="13 14" key="1">
    <citation type="submission" date="2017-12" db="EMBL/GenBank/DDBJ databases">
        <title>The draft genome sequence of Brumimicrobium saltpan LHR20.</title>
        <authorList>
            <person name="Do Z.-J."/>
            <person name="Luo H.-R."/>
        </authorList>
    </citation>
    <scope>NUCLEOTIDE SEQUENCE [LARGE SCALE GENOMIC DNA]</scope>
    <source>
        <strain evidence="13 14">LHR20</strain>
    </source>
</reference>
<evidence type="ECO:0000313" key="13">
    <source>
        <dbReference type="EMBL" id="PKR79799.1"/>
    </source>
</evidence>
<evidence type="ECO:0000256" key="7">
    <source>
        <dbReference type="ARBA" id="ARBA00022691"/>
    </source>
</evidence>
<name>A0A2I0QZQ4_9FLAO</name>
<feature type="domain" description="Ribosomal RNA small subunit methyltransferase E methyltransferase" evidence="11">
    <location>
        <begin position="74"/>
        <end position="233"/>
    </location>
</feature>
<comment type="function">
    <text evidence="8 10">Specifically methylates the N3 position of the uracil ring of uridine 1498 (m3U1498) in 16S rRNA. Acts on the fully assembled 30S ribosomal subunit.</text>
</comment>
<dbReference type="Proteomes" id="UP000236654">
    <property type="component" value="Unassembled WGS sequence"/>
</dbReference>
<keyword evidence="14" id="KW-1185">Reference proteome</keyword>
<keyword evidence="5 10" id="KW-0489">Methyltransferase</keyword>
<dbReference type="RefSeq" id="WP_101335514.1">
    <property type="nucleotide sequence ID" value="NZ_PJNI01000018.1"/>
</dbReference>
<dbReference type="AlphaFoldDB" id="A0A2I0QZQ4"/>
<dbReference type="PIRSF" id="PIRSF015601">
    <property type="entry name" value="MTase_slr0722"/>
    <property type="match status" value="1"/>
</dbReference>
<dbReference type="NCBIfam" id="TIGR00046">
    <property type="entry name" value="RsmE family RNA methyltransferase"/>
    <property type="match status" value="1"/>
</dbReference>
<dbReference type="InterPro" id="IPR046886">
    <property type="entry name" value="RsmE_MTase_dom"/>
</dbReference>
<comment type="caution">
    <text evidence="13">The sequence shown here is derived from an EMBL/GenBank/DDBJ whole genome shotgun (WGS) entry which is preliminary data.</text>
</comment>
<comment type="similarity">
    <text evidence="2 10">Belongs to the RNA methyltransferase RsmE family.</text>
</comment>
<dbReference type="GO" id="GO:0070475">
    <property type="term" value="P:rRNA base methylation"/>
    <property type="evidence" value="ECO:0007669"/>
    <property type="project" value="TreeGrafter"/>
</dbReference>
<dbReference type="PANTHER" id="PTHR30027">
    <property type="entry name" value="RIBOSOMAL RNA SMALL SUBUNIT METHYLTRANSFERASE E"/>
    <property type="match status" value="1"/>
</dbReference>
<evidence type="ECO:0000256" key="1">
    <source>
        <dbReference type="ARBA" id="ARBA00004496"/>
    </source>
</evidence>
<dbReference type="GO" id="GO:0070042">
    <property type="term" value="F:rRNA (uridine-N3-)-methyltransferase activity"/>
    <property type="evidence" value="ECO:0007669"/>
    <property type="project" value="TreeGrafter"/>
</dbReference>
<dbReference type="CDD" id="cd18084">
    <property type="entry name" value="RsmE-like"/>
    <property type="match status" value="1"/>
</dbReference>
<keyword evidence="4 10" id="KW-0698">rRNA processing</keyword>